<dbReference type="AlphaFoldDB" id="A0A0M4DGE1"/>
<keyword evidence="1" id="KW-0472">Membrane</keyword>
<evidence type="ECO:0000313" key="2">
    <source>
        <dbReference type="EMBL" id="ALC15937.1"/>
    </source>
</evidence>
<dbReference type="OrthoDB" id="9810976at2"/>
<gene>
    <name evidence="2" type="ORF">DSOUD_1156</name>
</gene>
<keyword evidence="1" id="KW-0812">Transmembrane</keyword>
<organism evidence="2 3">
    <name type="scientific">Desulfuromonas soudanensis</name>
    <dbReference type="NCBI Taxonomy" id="1603606"/>
    <lineage>
        <taxon>Bacteria</taxon>
        <taxon>Pseudomonadati</taxon>
        <taxon>Thermodesulfobacteriota</taxon>
        <taxon>Desulfuromonadia</taxon>
        <taxon>Desulfuromonadales</taxon>
        <taxon>Desulfuromonadaceae</taxon>
        <taxon>Desulfuromonas</taxon>
    </lineage>
</organism>
<protein>
    <recommendedName>
        <fullName evidence="4">AsmA domain-containing protein</fullName>
    </recommendedName>
</protein>
<dbReference type="EMBL" id="CP010802">
    <property type="protein sequence ID" value="ALC15937.1"/>
    <property type="molecule type" value="Genomic_DNA"/>
</dbReference>
<evidence type="ECO:0008006" key="4">
    <source>
        <dbReference type="Google" id="ProtNLM"/>
    </source>
</evidence>
<keyword evidence="3" id="KW-1185">Reference proteome</keyword>
<evidence type="ECO:0000256" key="1">
    <source>
        <dbReference type="SAM" id="Phobius"/>
    </source>
</evidence>
<sequence length="259" mass="27115">MSKGKSALIIGGILVVVIAAGVLFLLKNLDSLVEAGIEKYGSEAAGTKVAVQSVKISLREGSGVVSGLSVANPPGYSQAPVFTLGEIVLNLDTDTLTAEVPVIEEIRIGQTRFLFEINARGESNLDVLKKNLKQSSASSGKTEGTKSESAPLKLRVTRLSTAEGTGVFDLTAVGGKVLEARVPAITLTNIGGKNGITPENLSDVVLTALLKELEKAAARQGVERILRDRLGDRGAEVEKKIDEKLGTGASDQLKKLLGN</sequence>
<accession>A0A0M4DGE1</accession>
<keyword evidence="1" id="KW-1133">Transmembrane helix</keyword>
<name>A0A0M4DGE1_9BACT</name>
<dbReference type="RefSeq" id="WP_053550095.1">
    <property type="nucleotide sequence ID" value="NZ_CP010802.1"/>
</dbReference>
<dbReference type="KEGG" id="des:DSOUD_1156"/>
<proteinExistence type="predicted"/>
<dbReference type="PATRIC" id="fig|1603606.3.peg.1263"/>
<feature type="transmembrane region" description="Helical" evidence="1">
    <location>
        <begin position="7"/>
        <end position="26"/>
    </location>
</feature>
<dbReference type="STRING" id="1603606.DSOUD_1156"/>
<reference evidence="2 3" key="1">
    <citation type="submission" date="2015-07" db="EMBL/GenBank/DDBJ databases">
        <title>Isolation and Genomic Characterization of a Novel Halophilic Metal-Reducing Deltaproteobacterium from the Deep Subsurface.</title>
        <authorList>
            <person name="Badalamenti J.P."/>
            <person name="Summers Z.M."/>
            <person name="Gralnick J.A."/>
            <person name="Bond D.R."/>
        </authorList>
    </citation>
    <scope>NUCLEOTIDE SEQUENCE [LARGE SCALE GENOMIC DNA]</scope>
    <source>
        <strain evidence="2 3">WTL</strain>
    </source>
</reference>
<dbReference type="Proteomes" id="UP000057158">
    <property type="component" value="Chromosome"/>
</dbReference>
<evidence type="ECO:0000313" key="3">
    <source>
        <dbReference type="Proteomes" id="UP000057158"/>
    </source>
</evidence>